<evidence type="ECO:0000256" key="5">
    <source>
        <dbReference type="SAM" id="Coils"/>
    </source>
</evidence>
<proteinExistence type="predicted"/>
<evidence type="ECO:0000256" key="4">
    <source>
        <dbReference type="ARBA" id="ARBA00023054"/>
    </source>
</evidence>
<feature type="coiled-coil region" evidence="5">
    <location>
        <begin position="1197"/>
        <end position="1350"/>
    </location>
</feature>
<keyword evidence="3" id="KW-0597">Phosphoprotein</keyword>
<feature type="coiled-coil region" evidence="5">
    <location>
        <begin position="532"/>
        <end position="825"/>
    </location>
</feature>
<dbReference type="PANTHER" id="PTHR18902:SF25">
    <property type="entry name" value="GRIP AND COILED-COIL DOMAIN-CONTAINING PROTEIN 2"/>
    <property type="match status" value="1"/>
</dbReference>
<feature type="compositionally biased region" description="Acidic residues" evidence="6">
    <location>
        <begin position="1955"/>
        <end position="1975"/>
    </location>
</feature>
<organism evidence="7 8">
    <name type="scientific">Ladona fulva</name>
    <name type="common">Scarce chaser dragonfly</name>
    <name type="synonym">Libellula fulva</name>
    <dbReference type="NCBI Taxonomy" id="123851"/>
    <lineage>
        <taxon>Eukaryota</taxon>
        <taxon>Metazoa</taxon>
        <taxon>Ecdysozoa</taxon>
        <taxon>Arthropoda</taxon>
        <taxon>Hexapoda</taxon>
        <taxon>Insecta</taxon>
        <taxon>Pterygota</taxon>
        <taxon>Palaeoptera</taxon>
        <taxon>Odonata</taxon>
        <taxon>Epiprocta</taxon>
        <taxon>Anisoptera</taxon>
        <taxon>Libelluloidea</taxon>
        <taxon>Libellulidae</taxon>
        <taxon>Ladona</taxon>
    </lineage>
</organism>
<feature type="coiled-coil region" evidence="5">
    <location>
        <begin position="435"/>
        <end position="483"/>
    </location>
</feature>
<protein>
    <submittedName>
        <fullName evidence="7">Uncharacterized protein</fullName>
    </submittedName>
</protein>
<reference evidence="7" key="1">
    <citation type="submission" date="2013-04" db="EMBL/GenBank/DDBJ databases">
        <authorList>
            <person name="Qu J."/>
            <person name="Murali S.C."/>
            <person name="Bandaranaike D."/>
            <person name="Bellair M."/>
            <person name="Blankenburg K."/>
            <person name="Chao H."/>
            <person name="Dinh H."/>
            <person name="Doddapaneni H."/>
            <person name="Downs B."/>
            <person name="Dugan-Rocha S."/>
            <person name="Elkadiri S."/>
            <person name="Gnanaolivu R.D."/>
            <person name="Hernandez B."/>
            <person name="Javaid M."/>
            <person name="Jayaseelan J.C."/>
            <person name="Lee S."/>
            <person name="Li M."/>
            <person name="Ming W."/>
            <person name="Munidasa M."/>
            <person name="Muniz J."/>
            <person name="Nguyen L."/>
            <person name="Ongeri F."/>
            <person name="Osuji N."/>
            <person name="Pu L.-L."/>
            <person name="Puazo M."/>
            <person name="Qu C."/>
            <person name="Quiroz J."/>
            <person name="Raj R."/>
            <person name="Weissenberger G."/>
            <person name="Xin Y."/>
            <person name="Zou X."/>
            <person name="Han Y."/>
            <person name="Richards S."/>
            <person name="Worley K."/>
            <person name="Muzny D."/>
            <person name="Gibbs R."/>
        </authorList>
    </citation>
    <scope>NUCLEOTIDE SEQUENCE</scope>
    <source>
        <strain evidence="7">Sampled in the wild</strain>
    </source>
</reference>
<keyword evidence="8" id="KW-1185">Reference proteome</keyword>
<dbReference type="Gene3D" id="1.10.287.1490">
    <property type="match status" value="1"/>
</dbReference>
<evidence type="ECO:0000256" key="6">
    <source>
        <dbReference type="SAM" id="MobiDB-lite"/>
    </source>
</evidence>
<keyword evidence="2" id="KW-0963">Cytoplasm</keyword>
<evidence type="ECO:0000256" key="1">
    <source>
        <dbReference type="ARBA" id="ARBA00004496"/>
    </source>
</evidence>
<feature type="compositionally biased region" description="Basic and acidic residues" evidence="6">
    <location>
        <begin position="1865"/>
        <end position="1877"/>
    </location>
</feature>
<reference evidence="7" key="2">
    <citation type="submission" date="2017-10" db="EMBL/GenBank/DDBJ databases">
        <title>Ladona fulva Genome sequencing and assembly.</title>
        <authorList>
            <person name="Murali S."/>
            <person name="Richards S."/>
            <person name="Bandaranaike D."/>
            <person name="Bellair M."/>
            <person name="Blankenburg K."/>
            <person name="Chao H."/>
            <person name="Dinh H."/>
            <person name="Doddapaneni H."/>
            <person name="Dugan-Rocha S."/>
            <person name="Elkadiri S."/>
            <person name="Gnanaolivu R."/>
            <person name="Hernandez B."/>
            <person name="Skinner E."/>
            <person name="Javaid M."/>
            <person name="Lee S."/>
            <person name="Li M."/>
            <person name="Ming W."/>
            <person name="Munidasa M."/>
            <person name="Muniz J."/>
            <person name="Nguyen L."/>
            <person name="Hughes D."/>
            <person name="Osuji N."/>
            <person name="Pu L.-L."/>
            <person name="Puazo M."/>
            <person name="Qu C."/>
            <person name="Quiroz J."/>
            <person name="Raj R."/>
            <person name="Weissenberger G."/>
            <person name="Xin Y."/>
            <person name="Zou X."/>
            <person name="Han Y."/>
            <person name="Worley K."/>
            <person name="Muzny D."/>
            <person name="Gibbs R."/>
        </authorList>
    </citation>
    <scope>NUCLEOTIDE SEQUENCE</scope>
    <source>
        <strain evidence="7">Sampled in the wild</strain>
    </source>
</reference>
<feature type="region of interest" description="Disordered" evidence="6">
    <location>
        <begin position="1"/>
        <end position="20"/>
    </location>
</feature>
<evidence type="ECO:0000256" key="3">
    <source>
        <dbReference type="ARBA" id="ARBA00022553"/>
    </source>
</evidence>
<feature type="compositionally biased region" description="Low complexity" evidence="6">
    <location>
        <begin position="202"/>
        <end position="211"/>
    </location>
</feature>
<comment type="caution">
    <text evidence="7">The sequence shown here is derived from an EMBL/GenBank/DDBJ whole genome shotgun (WGS) entry which is preliminary data.</text>
</comment>
<sequence>MEGKEAAAGTQEEAPRRRIPLESLSKEEIIKKYKNLLVIAQKAKEAKDEANEEMKTMKEKLNALQNNGSIKNRERNGEEFSKENQMEKQINAMQELISNLTDQKLQFAMEMDAVKKKTVKFEEELVQMRTKEAQLKTRVEELEIERDGFERQARRLEKEAESLTVALDETERESSQALMAAKSENETLRKELESLKPKLDDSAGSSPAEESSSLKEQLDNQMEQYGSLQKEVNLFISLLKGEVQPSEVGSSFKSLKSALSTFTNLQQHYTKTKEEVDRLSKVEDESRAVFKEIERLKEQANAGILAQNQLRELSEEKEVLASQVQSLRAALSVYNDCQAMLTAAQDENKLLSSKLQDLSKQSESRSDAEKLLIEIERELSAHVNRTENENLSVAEMVKKLLESISDAKSCEEKLALALSENSSLLNDLGETKKEYEFCLGELNKLKSQCEEFEHKISETDAVCAKLKDELVKKSQENEKLIGDIKNCEQLMVEGGEFKDKYLETVEEKRVLEEKMENLLSSLAKDNVEKEQLLKITSERDDYFNQVKSLQEEIKSQKDTKEKLNAIEAEKLSLKERVEELEANEKDLKKKISTGQKELEDVTKKLKAMESEMAAYRICKETLESEKVALTSDNQSLKEENNVALKEKEKLEKDIRSQKAELEKSWEQRLREIESDRQAVIAELEKLRLQLSESDGIRDDLRNQNEVLKGVLASLEERLRVSEEGAEGAREALENKVNSLQSMVREKEALESELQTLRETLARLEDIGREMEDSKNMLEGENRSLRESLKEQNKVLERLQEVEEGKDGMEREIEALRASLKEETAVKSRIEVEKLSLEKEVSTLRTTVKDEDKVIERLREVEEEKDAMEREIETLRMTVKEESKVREVLRKMQEEKNDLEKELEAVKVGELKLKENLHVAMERSALLEKEVEDLKGTLKEECGARKEIMTQKKELEEEVKSLKASRAELSRLEGCMKKVLEEKEHLLKTRMEFLKQSELFEEQLKSTEDEKALLKASLKEVEGLVGNFGSLVKKLQNVNSLRKILTDEGDTSEKKDLDISEDIIRGLAKDIESFLSASSPNQSHSFERVHQLLKTAISEFEQVNVKSDEALCRFKKLDDDKSKVKKDLEKKLLRLKSQYEEFKKKMECDKNELMKAIDAIHVAIGLNPLSLNAVSLQETLPEVVRNVEKHTRELMDQKQRIEQVIKGNEDELKAALQEKERLEGVVCDIEGELKAAKDLANELEKKIKELEEAKLNSEQQFIEEMKGVNDVLKKRGEVIASLEEKVGKLSAQLLEEQKAVKQGAKLDEAAKEGKLNQDCVDDNLKAAERRVVELEEECKSLRMRISDMEKQAAKGLGMADTAGSEVLSTSTISKAEEMSRLKDLEESFEDRYTKLRTVAVKLKRRCTELEGERKRADELQGRVNSLTKELNNLSMQAKNAQSLQMECDRLQDKVDELSKELNMSKKALKESVDECAAFKIQMITKEKAALESSLREANSRAQSLRKEADSEQSQRKNVEKEVQRLEQELSAAKTKISQEEAKCADALKQLEQGKQTWKRGNVLSLEMDALEQSAADLRRQLEESKEEGKQLKESLSQAEAELEKSKIKEQEAESNKKLLKQTEEKLLETEKIKSEAEGNVERLRREVETQSLQLVKLMAETKRQSDSFRTQQEAVLAQASVLENQVTRLRTELVERNSELEQVRTDFAAYKVRAQAVLLRKEQEREAESGGGASRRDKEEEEAKQLEWDRERQQLERTADGLRRTLEDITAQLEVVRSEKESIEEKCHVLDSECHRLREFSRHAEDQHREDTRQARLQSETLIRSYKQQLEDLQERYRTDTLSLREQVQKLKDEKEQAIQQASVESVKRNRTSEDHGRSHSVPWASGAEGTVASPDGRSISEMALHPREEGEGSESVDSPPSPHSSFNSRGKLGPGGRRKKKGLVPLDQLLSSALPDEEEADPDNETFHGDEDDSSVGDCKEEDFYFRITFKMWMSNMFLRHARNISL</sequence>
<keyword evidence="4 5" id="KW-0175">Coiled coil</keyword>
<dbReference type="Proteomes" id="UP000792457">
    <property type="component" value="Unassembled WGS sequence"/>
</dbReference>
<comment type="subcellular location">
    <subcellularLocation>
        <location evidence="1">Cytoplasm</location>
    </subcellularLocation>
</comment>
<feature type="compositionally biased region" description="Basic and acidic residues" evidence="6">
    <location>
        <begin position="71"/>
        <end position="85"/>
    </location>
</feature>
<dbReference type="InterPro" id="IPR051841">
    <property type="entry name" value="MT-Golgi_org_protein"/>
</dbReference>
<feature type="region of interest" description="Disordered" evidence="6">
    <location>
        <begin position="1852"/>
        <end position="1978"/>
    </location>
</feature>
<feature type="region of interest" description="Disordered" evidence="6">
    <location>
        <begin position="1720"/>
        <end position="1750"/>
    </location>
</feature>
<feature type="coiled-coil region" evidence="5">
    <location>
        <begin position="850"/>
        <end position="908"/>
    </location>
</feature>
<gene>
    <name evidence="7" type="ORF">J437_LFUL016038</name>
</gene>
<feature type="region of interest" description="Disordered" evidence="6">
    <location>
        <begin position="1499"/>
        <end position="1521"/>
    </location>
</feature>
<feature type="compositionally biased region" description="Basic and acidic residues" evidence="6">
    <location>
        <begin position="183"/>
        <end position="201"/>
    </location>
</feature>
<evidence type="ECO:0000313" key="8">
    <source>
        <dbReference type="Proteomes" id="UP000792457"/>
    </source>
</evidence>
<name>A0A8K0KL81_LADFU</name>
<feature type="region of interest" description="Disordered" evidence="6">
    <location>
        <begin position="62"/>
        <end position="85"/>
    </location>
</feature>
<evidence type="ECO:0000256" key="2">
    <source>
        <dbReference type="ARBA" id="ARBA00022490"/>
    </source>
</evidence>
<accession>A0A8K0KL81</accession>
<evidence type="ECO:0000313" key="7">
    <source>
        <dbReference type="EMBL" id="KAG8235665.1"/>
    </source>
</evidence>
<feature type="coiled-coil region" evidence="5">
    <location>
        <begin position="1124"/>
        <end position="1151"/>
    </location>
</feature>
<feature type="region of interest" description="Disordered" evidence="6">
    <location>
        <begin position="165"/>
        <end position="217"/>
    </location>
</feature>
<dbReference type="EMBL" id="KZ308935">
    <property type="protein sequence ID" value="KAG8235665.1"/>
    <property type="molecule type" value="Genomic_DNA"/>
</dbReference>
<feature type="coiled-coil region" evidence="5">
    <location>
        <begin position="279"/>
        <end position="378"/>
    </location>
</feature>
<dbReference type="OrthoDB" id="1926336at2759"/>
<feature type="coiled-coil region" evidence="5">
    <location>
        <begin position="937"/>
        <end position="1023"/>
    </location>
</feature>
<dbReference type="GO" id="GO:0005737">
    <property type="term" value="C:cytoplasm"/>
    <property type="evidence" value="ECO:0007669"/>
    <property type="project" value="UniProtKB-SubCell"/>
</dbReference>
<feature type="compositionally biased region" description="Polar residues" evidence="6">
    <location>
        <begin position="1915"/>
        <end position="1928"/>
    </location>
</feature>
<dbReference type="PANTHER" id="PTHR18902">
    <property type="entry name" value="NUCLEAR MITOTIC APPARATUS PROTEIN 1-RELATED"/>
    <property type="match status" value="1"/>
</dbReference>